<dbReference type="GO" id="GO:0009249">
    <property type="term" value="P:protein lipoylation"/>
    <property type="evidence" value="ECO:0007669"/>
    <property type="project" value="UniProtKB-ARBA"/>
</dbReference>
<evidence type="ECO:0000256" key="2">
    <source>
        <dbReference type="ARBA" id="ARBA00022741"/>
    </source>
</evidence>
<comment type="caution">
    <text evidence="5">Lacks conserved residue(s) required for the propagation of feature annotation.</text>
</comment>
<dbReference type="Pfam" id="PF02237">
    <property type="entry name" value="BPL_C"/>
    <property type="match status" value="1"/>
</dbReference>
<dbReference type="PROSITE" id="PS51733">
    <property type="entry name" value="BPL_LPL_CATALYTIC"/>
    <property type="match status" value="1"/>
</dbReference>
<keyword evidence="3 5" id="KW-0067">ATP-binding</keyword>
<reference evidence="7 8" key="1">
    <citation type="journal article" date="2016" name="Front. Microbiol.">
        <title>Comprehensive Phylogenetic Analysis of Bovine Non-aureus Staphylococci Species Based on Whole-Genome Sequencing.</title>
        <authorList>
            <person name="Naushad S."/>
            <person name="Barkema H.W."/>
            <person name="Luby C."/>
            <person name="Condas L.A."/>
            <person name="Nobrega D.B."/>
            <person name="Carson D.A."/>
            <person name="De Buck J."/>
        </authorList>
    </citation>
    <scope>NUCLEOTIDE SEQUENCE [LARGE SCALE GENOMIC DNA]</scope>
    <source>
        <strain evidence="7 8">SNUC 761</strain>
    </source>
</reference>
<feature type="binding site" evidence="5">
    <location>
        <position position="116"/>
    </location>
    <ligand>
        <name>biotin</name>
        <dbReference type="ChEBI" id="CHEBI:57586"/>
    </ligand>
</feature>
<gene>
    <name evidence="5" type="primary">birA</name>
    <name evidence="7" type="ORF">BUY44_07645</name>
</gene>
<keyword evidence="4 5" id="KW-0092">Biotin</keyword>
<keyword evidence="1 5" id="KW-0436">Ligase</keyword>
<feature type="binding site" evidence="5">
    <location>
        <position position="187"/>
    </location>
    <ligand>
        <name>biotin</name>
        <dbReference type="ChEBI" id="CHEBI:57586"/>
    </ligand>
</feature>
<dbReference type="SUPFAM" id="SSF55681">
    <property type="entry name" value="Class II aaRS and biotin synthetases"/>
    <property type="match status" value="1"/>
</dbReference>
<dbReference type="InterPro" id="IPR008988">
    <property type="entry name" value="Transcriptional_repressor_C"/>
</dbReference>
<comment type="catalytic activity">
    <reaction evidence="5">
        <text>biotin + L-lysyl-[protein] + ATP = N(6)-biotinyl-L-lysyl-[protein] + AMP + diphosphate + H(+)</text>
        <dbReference type="Rhea" id="RHEA:11756"/>
        <dbReference type="Rhea" id="RHEA-COMP:9752"/>
        <dbReference type="Rhea" id="RHEA-COMP:10505"/>
        <dbReference type="ChEBI" id="CHEBI:15378"/>
        <dbReference type="ChEBI" id="CHEBI:29969"/>
        <dbReference type="ChEBI" id="CHEBI:30616"/>
        <dbReference type="ChEBI" id="CHEBI:33019"/>
        <dbReference type="ChEBI" id="CHEBI:57586"/>
        <dbReference type="ChEBI" id="CHEBI:83144"/>
        <dbReference type="ChEBI" id="CHEBI:456215"/>
        <dbReference type="EC" id="6.3.4.15"/>
    </reaction>
</comment>
<dbReference type="RefSeq" id="WP_107506147.1">
    <property type="nucleotide sequence ID" value="NZ_CP130489.1"/>
</dbReference>
<dbReference type="EC" id="6.3.4.15" evidence="5"/>
<keyword evidence="5" id="KW-0804">Transcription</keyword>
<keyword evidence="2 5" id="KW-0547">Nucleotide-binding</keyword>
<dbReference type="GO" id="GO:0006355">
    <property type="term" value="P:regulation of DNA-templated transcription"/>
    <property type="evidence" value="ECO:0007669"/>
    <property type="project" value="UniProtKB-UniRule"/>
</dbReference>
<dbReference type="InterPro" id="IPR045864">
    <property type="entry name" value="aa-tRNA-synth_II/BPL/LPL"/>
</dbReference>
<keyword evidence="5" id="KW-0805">Transcription regulation</keyword>
<dbReference type="Gene3D" id="1.10.10.10">
    <property type="entry name" value="Winged helix-like DNA-binding domain superfamily/Winged helix DNA-binding domain"/>
    <property type="match status" value="1"/>
</dbReference>
<dbReference type="GO" id="GO:0005737">
    <property type="term" value="C:cytoplasm"/>
    <property type="evidence" value="ECO:0007669"/>
    <property type="project" value="TreeGrafter"/>
</dbReference>
<keyword evidence="5" id="KW-0678">Repressor</keyword>
<dbReference type="PANTHER" id="PTHR12835:SF5">
    <property type="entry name" value="BIOTIN--PROTEIN LIGASE"/>
    <property type="match status" value="1"/>
</dbReference>
<dbReference type="Gene3D" id="3.30.930.10">
    <property type="entry name" value="Bira Bifunctional Protein, Domain 2"/>
    <property type="match status" value="1"/>
</dbReference>
<evidence type="ECO:0000256" key="4">
    <source>
        <dbReference type="ARBA" id="ARBA00023267"/>
    </source>
</evidence>
<dbReference type="NCBIfam" id="TIGR00121">
    <property type="entry name" value="birA_ligase"/>
    <property type="match status" value="1"/>
</dbReference>
<dbReference type="InterPro" id="IPR030855">
    <property type="entry name" value="Bifunct_BirA"/>
</dbReference>
<keyword evidence="5" id="KW-0238">DNA-binding</keyword>
<dbReference type="Gene3D" id="2.30.30.100">
    <property type="match status" value="1"/>
</dbReference>
<evidence type="ECO:0000256" key="3">
    <source>
        <dbReference type="ARBA" id="ARBA00022840"/>
    </source>
</evidence>
<dbReference type="InterPro" id="IPR013196">
    <property type="entry name" value="HTH_11"/>
</dbReference>
<dbReference type="GO" id="GO:0003677">
    <property type="term" value="F:DNA binding"/>
    <property type="evidence" value="ECO:0007669"/>
    <property type="project" value="UniProtKB-UniRule"/>
</dbReference>
<dbReference type="InterPro" id="IPR036390">
    <property type="entry name" value="WH_DNA-bd_sf"/>
</dbReference>
<dbReference type="InterPro" id="IPR004143">
    <property type="entry name" value="BPL_LPL_catalytic"/>
</dbReference>
<dbReference type="CDD" id="cd16442">
    <property type="entry name" value="BPL"/>
    <property type="match status" value="1"/>
</dbReference>
<dbReference type="PANTHER" id="PTHR12835">
    <property type="entry name" value="BIOTIN PROTEIN LIGASE"/>
    <property type="match status" value="1"/>
</dbReference>
<dbReference type="GO" id="GO:0004077">
    <property type="term" value="F:biotin--[biotin carboxyl-carrier protein] ligase activity"/>
    <property type="evidence" value="ECO:0007669"/>
    <property type="project" value="UniProtKB-UniRule"/>
</dbReference>
<evidence type="ECO:0000259" key="6">
    <source>
        <dbReference type="PROSITE" id="PS51733"/>
    </source>
</evidence>
<dbReference type="HAMAP" id="MF_00978">
    <property type="entry name" value="Bifunct_BirA"/>
    <property type="match status" value="1"/>
</dbReference>
<dbReference type="Proteomes" id="UP000242547">
    <property type="component" value="Unassembled WGS sequence"/>
</dbReference>
<evidence type="ECO:0000256" key="5">
    <source>
        <dbReference type="HAMAP-Rule" id="MF_00978"/>
    </source>
</evidence>
<name>A0A2T4KGP2_9STAP</name>
<organism evidence="7 8">
    <name type="scientific">Staphylococcus devriesei</name>
    <dbReference type="NCBI Taxonomy" id="586733"/>
    <lineage>
        <taxon>Bacteria</taxon>
        <taxon>Bacillati</taxon>
        <taxon>Bacillota</taxon>
        <taxon>Bacilli</taxon>
        <taxon>Bacillales</taxon>
        <taxon>Staphylococcaceae</taxon>
        <taxon>Staphylococcus</taxon>
    </lineage>
</organism>
<dbReference type="InterPro" id="IPR004408">
    <property type="entry name" value="Biotin_CoA_COase_ligase"/>
</dbReference>
<comment type="function">
    <text evidence="5">Acts both as a biotin--[acetyl-CoA-carboxylase] ligase and a repressor.</text>
</comment>
<dbReference type="Pfam" id="PF08279">
    <property type="entry name" value="HTH_11"/>
    <property type="match status" value="1"/>
</dbReference>
<dbReference type="Pfam" id="PF03099">
    <property type="entry name" value="BPL_LplA_LipB"/>
    <property type="match status" value="1"/>
</dbReference>
<sequence length="323" mass="37076">MSKYSQDVIKILYTHQSEYISGQDIADELHISRAAVKKVIDQLKADGCQIDSINHKGHQLNQLADQWYSGIVSHILSDNQLVTSINVYDTVESTQTIAKQALVGNNDTMIILSDEQTKGRGRFNRNWASSKGKGLWMSLVLRPHIPFSMIPKFNLFIALGIKEAIQQFSKDKVAIKWPNDIYINDKKVCGFLTEMVANYDSIEAIICGTGINLNHLAEDFSEDIQHRATSIRMHSDEKINRYDFLKVLISAIEKRYNQFLNQPFESIRDEYIEASNIWQRKLKFTENKKQFIGEAIDIDNDGFLMVKDENNQIRRLISADIEI</sequence>
<dbReference type="GO" id="GO:0016740">
    <property type="term" value="F:transferase activity"/>
    <property type="evidence" value="ECO:0007669"/>
    <property type="project" value="UniProtKB-ARBA"/>
</dbReference>
<protein>
    <recommendedName>
        <fullName evidence="5">Bifunctional ligase/repressor BirA</fullName>
    </recommendedName>
    <alternativeName>
        <fullName evidence="5">Biotin--[acetyl-CoA-carboxylase] ligase</fullName>
        <ecNumber evidence="5">6.3.4.15</ecNumber>
    </alternativeName>
    <alternativeName>
        <fullName evidence="5">Biotin--protein ligase</fullName>
    </alternativeName>
    <alternativeName>
        <fullName evidence="5">Biotin-[acetyl-CoA carboxylase] synthetase</fullName>
    </alternativeName>
</protein>
<dbReference type="SUPFAM" id="SSF50037">
    <property type="entry name" value="C-terminal domain of transcriptional repressors"/>
    <property type="match status" value="1"/>
</dbReference>
<feature type="binding site" evidence="5">
    <location>
        <begin position="120"/>
        <end position="122"/>
    </location>
    <ligand>
        <name>biotin</name>
        <dbReference type="ChEBI" id="CHEBI:57586"/>
    </ligand>
</feature>
<dbReference type="AlphaFoldDB" id="A0A2T4KGP2"/>
<dbReference type="SUPFAM" id="SSF46785">
    <property type="entry name" value="Winged helix' DNA-binding domain"/>
    <property type="match status" value="1"/>
</dbReference>
<dbReference type="InterPro" id="IPR003142">
    <property type="entry name" value="BPL_C"/>
</dbReference>
<dbReference type="InterPro" id="IPR036388">
    <property type="entry name" value="WH-like_DNA-bd_sf"/>
</dbReference>
<feature type="domain" description="BPL/LPL catalytic" evidence="6">
    <location>
        <begin position="75"/>
        <end position="260"/>
    </location>
</feature>
<comment type="caution">
    <text evidence="7">The sequence shown here is derived from an EMBL/GenBank/DDBJ whole genome shotgun (WGS) entry which is preliminary data.</text>
</comment>
<evidence type="ECO:0000313" key="7">
    <source>
        <dbReference type="EMBL" id="PTE72712.1"/>
    </source>
</evidence>
<dbReference type="EMBL" id="PYZL01000049">
    <property type="protein sequence ID" value="PTE72712.1"/>
    <property type="molecule type" value="Genomic_DNA"/>
</dbReference>
<evidence type="ECO:0000256" key="1">
    <source>
        <dbReference type="ARBA" id="ARBA00022598"/>
    </source>
</evidence>
<accession>A0A2T4KGP2</accession>
<evidence type="ECO:0000313" key="8">
    <source>
        <dbReference type="Proteomes" id="UP000242547"/>
    </source>
</evidence>
<proteinExistence type="inferred from homology"/>
<feature type="DNA-binding region" description="H-T-H motif" evidence="5">
    <location>
        <begin position="22"/>
        <end position="41"/>
    </location>
</feature>
<dbReference type="GO" id="GO:0005524">
    <property type="term" value="F:ATP binding"/>
    <property type="evidence" value="ECO:0007669"/>
    <property type="project" value="UniProtKB-UniRule"/>
</dbReference>
<comment type="similarity">
    <text evidence="5">Belongs to the biotin--protein ligase family.</text>
</comment>